<dbReference type="RefSeq" id="WP_171471815.1">
    <property type="nucleotide sequence ID" value="NZ_CP053452.2"/>
</dbReference>
<feature type="chain" id="PRO_5027007738" evidence="2">
    <location>
        <begin position="22"/>
        <end position="568"/>
    </location>
</feature>
<proteinExistence type="predicted"/>
<name>A0A6M5YSB6_9BACT</name>
<feature type="signal peptide" evidence="2">
    <location>
        <begin position="1"/>
        <end position="21"/>
    </location>
</feature>
<dbReference type="AlphaFoldDB" id="A0A6M5YSB6"/>
<sequence>MVNALTRVGMLLLAAALTASAGSGQPPGGKAQDNLIKAARDYSTAFPDLEPPITRRDVITNPDGTTVVVTTEIGVVPLPAVPAPAANAPALRKVRVEQYQEGSDCLERLKVIIRTGNYRPQDFCEYVRVATEVYRAAAEMEDEPARRVPWYEARVRKFKEVERFIRLRVEIGTDPPDRLDVVRFHRFGAEAELLELKAGLENPGRKPARLPADPKGEPVRLEKGAAYTAFPDLKPPATEKGDVPTPQLPTLTAADPPLRKVQIEQVRKGLAFLAHVKEQGPIEDLTPELFREYLDVATETYRLAAELEDTPAQRVPWHETRIRKLKQFEQLILRRVENGVDPRQRLNTARFDRLQAEADLLGLQADLSAAKDARPVEIPKPVRPNAGGEPAPRPLPRGPGAPNRYTAFPDLKPATLEKTEIKSSDGSTTPGLEETGGVPVPAVPVPTADAPPLRRVRFVQAQTGSDYLERVKYRMKTGIYNLAILRELQIIAADTYRLAAELEGAPAKRVPWYEARVRKLKAFEEFVRSRVEDKDEAPQRLDVAGFQRLRAEADLLKLKTEIEKAGGK</sequence>
<keyword evidence="2" id="KW-0732">Signal</keyword>
<evidence type="ECO:0000313" key="3">
    <source>
        <dbReference type="EMBL" id="QJW96183.1"/>
    </source>
</evidence>
<evidence type="ECO:0000313" key="4">
    <source>
        <dbReference type="Proteomes" id="UP000503447"/>
    </source>
</evidence>
<organism evidence="3 4">
    <name type="scientific">Frigoriglobus tundricola</name>
    <dbReference type="NCBI Taxonomy" id="2774151"/>
    <lineage>
        <taxon>Bacteria</taxon>
        <taxon>Pseudomonadati</taxon>
        <taxon>Planctomycetota</taxon>
        <taxon>Planctomycetia</taxon>
        <taxon>Gemmatales</taxon>
        <taxon>Gemmataceae</taxon>
        <taxon>Frigoriglobus</taxon>
    </lineage>
</organism>
<feature type="region of interest" description="Disordered" evidence="1">
    <location>
        <begin position="231"/>
        <end position="253"/>
    </location>
</feature>
<gene>
    <name evidence="3" type="ORF">FTUN_3739</name>
</gene>
<feature type="region of interest" description="Disordered" evidence="1">
    <location>
        <begin position="378"/>
        <end position="405"/>
    </location>
</feature>
<keyword evidence="4" id="KW-1185">Reference proteome</keyword>
<reference evidence="4" key="1">
    <citation type="submission" date="2020-05" db="EMBL/GenBank/DDBJ databases">
        <title>Frigoriglobus tundricola gen. nov., sp. nov., a psychrotolerant cellulolytic planctomycete of the family Gemmataceae with two divergent copies of 16S rRNA gene.</title>
        <authorList>
            <person name="Kulichevskaya I.S."/>
            <person name="Ivanova A.A."/>
            <person name="Naumoff D.G."/>
            <person name="Beletsky A.V."/>
            <person name="Rijpstra W.I.C."/>
            <person name="Sinninghe Damste J.S."/>
            <person name="Mardanov A.V."/>
            <person name="Ravin N.V."/>
            <person name="Dedysh S.N."/>
        </authorList>
    </citation>
    <scope>NUCLEOTIDE SEQUENCE [LARGE SCALE GENOMIC DNA]</scope>
    <source>
        <strain evidence="4">PL17</strain>
    </source>
</reference>
<feature type="region of interest" description="Disordered" evidence="1">
    <location>
        <begin position="420"/>
        <end position="446"/>
    </location>
</feature>
<dbReference type="KEGG" id="ftj:FTUN_3739"/>
<accession>A0A6M5YSB6</accession>
<dbReference type="Proteomes" id="UP000503447">
    <property type="component" value="Chromosome"/>
</dbReference>
<protein>
    <submittedName>
        <fullName evidence="3">Uncharacterized protein</fullName>
    </submittedName>
</protein>
<evidence type="ECO:0000256" key="1">
    <source>
        <dbReference type="SAM" id="MobiDB-lite"/>
    </source>
</evidence>
<evidence type="ECO:0000256" key="2">
    <source>
        <dbReference type="SAM" id="SignalP"/>
    </source>
</evidence>
<dbReference type="EMBL" id="CP053452">
    <property type="protein sequence ID" value="QJW96183.1"/>
    <property type="molecule type" value="Genomic_DNA"/>
</dbReference>